<reference evidence="2" key="1">
    <citation type="journal article" date="2019" name="Int. J. Syst. Evol. Microbiol.">
        <title>The Global Catalogue of Microorganisms (GCM) 10K type strain sequencing project: providing services to taxonomists for standard genome sequencing and annotation.</title>
        <authorList>
            <consortium name="The Broad Institute Genomics Platform"/>
            <consortium name="The Broad Institute Genome Sequencing Center for Infectious Disease"/>
            <person name="Wu L."/>
            <person name="Ma J."/>
        </authorList>
    </citation>
    <scope>NUCLEOTIDE SEQUENCE [LARGE SCALE GENOMIC DNA]</scope>
    <source>
        <strain evidence="2">CGMCC 1.18578</strain>
    </source>
</reference>
<dbReference type="RefSeq" id="WP_378113118.1">
    <property type="nucleotide sequence ID" value="NZ_JBHSNC010000051.1"/>
</dbReference>
<accession>A0ABW0R387</accession>
<evidence type="ECO:0000313" key="1">
    <source>
        <dbReference type="EMBL" id="MFC5531176.1"/>
    </source>
</evidence>
<evidence type="ECO:0000313" key="2">
    <source>
        <dbReference type="Proteomes" id="UP001596108"/>
    </source>
</evidence>
<proteinExistence type="predicted"/>
<organism evidence="1 2">
    <name type="scientific">Cohnella yongneupensis</name>
    <dbReference type="NCBI Taxonomy" id="425006"/>
    <lineage>
        <taxon>Bacteria</taxon>
        <taxon>Bacillati</taxon>
        <taxon>Bacillota</taxon>
        <taxon>Bacilli</taxon>
        <taxon>Bacillales</taxon>
        <taxon>Paenibacillaceae</taxon>
        <taxon>Cohnella</taxon>
    </lineage>
</organism>
<gene>
    <name evidence="1" type="ORF">ACFPQ4_17285</name>
</gene>
<dbReference type="EMBL" id="JBHSNC010000051">
    <property type="protein sequence ID" value="MFC5531176.1"/>
    <property type="molecule type" value="Genomic_DNA"/>
</dbReference>
<name>A0ABW0R387_9BACL</name>
<sequence length="422" mass="46439">MIRSAMRHGKGWITVALVASLCACDKGNPSQTFVGTESAVVAEEATPVQAAIPKPTPAPQTPVPTLPAHADPGTAGTAILASELGMNQGVLIGLRAETTEDTLTSTSDYRTILVSDDGEGLRERQFDRVIITPKSADSNEIWSLEPVLQQTPTDTIQYIVAHPLEDPARSRTNADQLDESIVLSERLTYVGDDMVSLQVGASYWAGNGNAYSQSAWVKTFDQINADTDKYDGFATRWSDNAHLRIQDTLGKKQTAAYRNEETVKAMEAEQGGLKLAQPLGDHWIIERDGHRWTPFIAGLFDYPGSLYAKVALPAPLLSTVQPIEETPNWTPVMLKQPNVTDTFLSGDRNYILMQTDTELLLYAYIDDASIGKPIWTLKLKARETIIMCKWFAGETKPEWADRIANAYEAGPYSYPGYTKQQP</sequence>
<keyword evidence="2" id="KW-1185">Reference proteome</keyword>
<dbReference type="PROSITE" id="PS51257">
    <property type="entry name" value="PROKAR_LIPOPROTEIN"/>
    <property type="match status" value="1"/>
</dbReference>
<protein>
    <submittedName>
        <fullName evidence="1">Uncharacterized protein</fullName>
    </submittedName>
</protein>
<dbReference type="Proteomes" id="UP001596108">
    <property type="component" value="Unassembled WGS sequence"/>
</dbReference>
<comment type="caution">
    <text evidence="1">The sequence shown here is derived from an EMBL/GenBank/DDBJ whole genome shotgun (WGS) entry which is preliminary data.</text>
</comment>